<dbReference type="AlphaFoldDB" id="A0A0A9E2Q0"/>
<evidence type="ECO:0000313" key="1">
    <source>
        <dbReference type="EMBL" id="JAD92150.1"/>
    </source>
</evidence>
<reference evidence="1" key="1">
    <citation type="submission" date="2014-09" db="EMBL/GenBank/DDBJ databases">
        <authorList>
            <person name="Magalhaes I.L.F."/>
            <person name="Oliveira U."/>
            <person name="Santos F.R."/>
            <person name="Vidigal T.H.D.A."/>
            <person name="Brescovit A.D."/>
            <person name="Santos A.J."/>
        </authorList>
    </citation>
    <scope>NUCLEOTIDE SEQUENCE</scope>
    <source>
        <tissue evidence="1">Shoot tissue taken approximately 20 cm above the soil surface</tissue>
    </source>
</reference>
<name>A0A0A9E2Q0_ARUDO</name>
<organism evidence="1">
    <name type="scientific">Arundo donax</name>
    <name type="common">Giant reed</name>
    <name type="synonym">Donax arundinaceus</name>
    <dbReference type="NCBI Taxonomy" id="35708"/>
    <lineage>
        <taxon>Eukaryota</taxon>
        <taxon>Viridiplantae</taxon>
        <taxon>Streptophyta</taxon>
        <taxon>Embryophyta</taxon>
        <taxon>Tracheophyta</taxon>
        <taxon>Spermatophyta</taxon>
        <taxon>Magnoliopsida</taxon>
        <taxon>Liliopsida</taxon>
        <taxon>Poales</taxon>
        <taxon>Poaceae</taxon>
        <taxon>PACMAD clade</taxon>
        <taxon>Arundinoideae</taxon>
        <taxon>Arundineae</taxon>
        <taxon>Arundo</taxon>
    </lineage>
</organism>
<reference evidence="1" key="2">
    <citation type="journal article" date="2015" name="Data Brief">
        <title>Shoot transcriptome of the giant reed, Arundo donax.</title>
        <authorList>
            <person name="Barrero R.A."/>
            <person name="Guerrero F.D."/>
            <person name="Moolhuijzen P."/>
            <person name="Goolsby J.A."/>
            <person name="Tidwell J."/>
            <person name="Bellgard S.E."/>
            <person name="Bellgard M.I."/>
        </authorList>
    </citation>
    <scope>NUCLEOTIDE SEQUENCE</scope>
    <source>
        <tissue evidence="1">Shoot tissue taken approximately 20 cm above the soil surface</tissue>
    </source>
</reference>
<protein>
    <submittedName>
        <fullName evidence="1">Uncharacterized protein</fullName>
    </submittedName>
</protein>
<accession>A0A0A9E2Q0</accession>
<sequence>MMKHRNLSCQYLLISHVRQRFSKSVRGKGYDFRSVTNNAEVQPIINLRKPMKIYNKLWIKPSWRQLICAAFASSVQYAIC</sequence>
<dbReference type="EMBL" id="GBRH01205745">
    <property type="protein sequence ID" value="JAD92150.1"/>
    <property type="molecule type" value="Transcribed_RNA"/>
</dbReference>
<proteinExistence type="predicted"/>